<dbReference type="PANTHER" id="PTHR45646:SF11">
    <property type="entry name" value="SERINE_THREONINE-PROTEIN KINASE DOA"/>
    <property type="match status" value="1"/>
</dbReference>
<protein>
    <recommendedName>
        <fullName evidence="6">Protein kinase domain-containing protein</fullName>
    </recommendedName>
</protein>
<comment type="caution">
    <text evidence="7">The sequence shown here is derived from an EMBL/GenBank/DDBJ whole genome shotgun (WGS) entry which is preliminary data.</text>
</comment>
<dbReference type="GO" id="GO:0005634">
    <property type="term" value="C:nucleus"/>
    <property type="evidence" value="ECO:0007669"/>
    <property type="project" value="TreeGrafter"/>
</dbReference>
<evidence type="ECO:0000256" key="4">
    <source>
        <dbReference type="ARBA" id="ARBA00022777"/>
    </source>
</evidence>
<dbReference type="SUPFAM" id="SSF56112">
    <property type="entry name" value="Protein kinase-like (PK-like)"/>
    <property type="match status" value="1"/>
</dbReference>
<evidence type="ECO:0000313" key="8">
    <source>
        <dbReference type="Proteomes" id="UP000024533"/>
    </source>
</evidence>
<keyword evidence="8" id="KW-1185">Reference proteome</keyword>
<dbReference type="EMBL" id="AOKY01000231">
    <property type="protein sequence ID" value="KDB24994.1"/>
    <property type="molecule type" value="Genomic_DNA"/>
</dbReference>
<dbReference type="OrthoDB" id="4171102at2759"/>
<keyword evidence="5" id="KW-0067">ATP-binding</keyword>
<feature type="domain" description="Protein kinase" evidence="6">
    <location>
        <begin position="1"/>
        <end position="232"/>
    </location>
</feature>
<evidence type="ECO:0000256" key="1">
    <source>
        <dbReference type="ARBA" id="ARBA00022527"/>
    </source>
</evidence>
<dbReference type="OMA" id="WQPENRS"/>
<dbReference type="PROSITE" id="PS50011">
    <property type="entry name" value="PROTEIN_KINASE_DOM"/>
    <property type="match status" value="1"/>
</dbReference>
<evidence type="ECO:0000256" key="3">
    <source>
        <dbReference type="ARBA" id="ARBA00022741"/>
    </source>
</evidence>
<evidence type="ECO:0000256" key="5">
    <source>
        <dbReference type="ARBA" id="ARBA00022840"/>
    </source>
</evidence>
<dbReference type="PANTHER" id="PTHR45646">
    <property type="entry name" value="SERINE/THREONINE-PROTEIN KINASE DOA-RELATED"/>
    <property type="match status" value="1"/>
</dbReference>
<name>A0A059JB17_TRIIM</name>
<accession>A0A059JB17</accession>
<keyword evidence="2" id="KW-0808">Transferase</keyword>
<reference evidence="7 8" key="1">
    <citation type="submission" date="2014-02" db="EMBL/GenBank/DDBJ databases">
        <title>The Genome Sequence of Trichophyton interdigitale MR816.</title>
        <authorList>
            <consortium name="The Broad Institute Genomics Platform"/>
            <person name="Cuomo C.A."/>
            <person name="White T.C."/>
            <person name="Graser Y."/>
            <person name="Martinez-Rossi N."/>
            <person name="Heitman J."/>
            <person name="Young S.K."/>
            <person name="Zeng Q."/>
            <person name="Gargeya S."/>
            <person name="Abouelleil A."/>
            <person name="Alvarado L."/>
            <person name="Chapman S.B."/>
            <person name="Gainer-Dewar J."/>
            <person name="Goldberg J."/>
            <person name="Griggs A."/>
            <person name="Gujja S."/>
            <person name="Hansen M."/>
            <person name="Howarth C."/>
            <person name="Imamovic A."/>
            <person name="Larimer J."/>
            <person name="Martinez D."/>
            <person name="Murphy C."/>
            <person name="Pearson M.D."/>
            <person name="Persinoti G."/>
            <person name="Poon T."/>
            <person name="Priest M."/>
            <person name="Roberts A.D."/>
            <person name="Saif S."/>
            <person name="Shea T.D."/>
            <person name="Sykes S.N."/>
            <person name="Wortman J."/>
            <person name="Nusbaum C."/>
            <person name="Birren B."/>
        </authorList>
    </citation>
    <scope>NUCLEOTIDE SEQUENCE [LARGE SCALE GENOMIC DNA]</scope>
    <source>
        <strain evidence="7 8">MR816</strain>
    </source>
</reference>
<evidence type="ECO:0000256" key="2">
    <source>
        <dbReference type="ARBA" id="ARBA00022679"/>
    </source>
</evidence>
<keyword evidence="4" id="KW-0418">Kinase</keyword>
<dbReference type="Proteomes" id="UP000024533">
    <property type="component" value="Unassembled WGS sequence"/>
</dbReference>
<dbReference type="InterPro" id="IPR051175">
    <property type="entry name" value="CLK_kinases"/>
</dbReference>
<dbReference type="Gene3D" id="1.10.510.10">
    <property type="entry name" value="Transferase(Phosphotransferase) domain 1"/>
    <property type="match status" value="1"/>
</dbReference>
<dbReference type="STRING" id="1215338.A0A059JB17"/>
<evidence type="ECO:0000259" key="6">
    <source>
        <dbReference type="PROSITE" id="PS50011"/>
    </source>
</evidence>
<dbReference type="GO" id="GO:0004674">
    <property type="term" value="F:protein serine/threonine kinase activity"/>
    <property type="evidence" value="ECO:0007669"/>
    <property type="project" value="UniProtKB-KW"/>
</dbReference>
<dbReference type="AlphaFoldDB" id="A0A059JB17"/>
<dbReference type="InterPro" id="IPR000719">
    <property type="entry name" value="Prot_kinase_dom"/>
</dbReference>
<dbReference type="HOGENOM" id="CLU_000288_81_11_1"/>
<dbReference type="InterPro" id="IPR011009">
    <property type="entry name" value="Kinase-like_dom_sf"/>
</dbReference>
<evidence type="ECO:0000313" key="7">
    <source>
        <dbReference type="EMBL" id="KDB24994.1"/>
    </source>
</evidence>
<dbReference type="Pfam" id="PF00069">
    <property type="entry name" value="Pkinase"/>
    <property type="match status" value="1"/>
</dbReference>
<dbReference type="SMART" id="SM00220">
    <property type="entry name" value="S_TKc"/>
    <property type="match status" value="1"/>
</dbReference>
<keyword evidence="1" id="KW-0723">Serine/threonine-protein kinase</keyword>
<dbReference type="GO" id="GO:0043484">
    <property type="term" value="P:regulation of RNA splicing"/>
    <property type="evidence" value="ECO:0007669"/>
    <property type="project" value="TreeGrafter"/>
</dbReference>
<proteinExistence type="predicted"/>
<gene>
    <name evidence="7" type="ORF">H109_03204</name>
</gene>
<keyword evidence="3" id="KW-0547">Nucleotide-binding</keyword>
<organism evidence="7 8">
    <name type="scientific">Trichophyton interdigitale (strain MR816)</name>
    <dbReference type="NCBI Taxonomy" id="1215338"/>
    <lineage>
        <taxon>Eukaryota</taxon>
        <taxon>Fungi</taxon>
        <taxon>Dikarya</taxon>
        <taxon>Ascomycota</taxon>
        <taxon>Pezizomycotina</taxon>
        <taxon>Eurotiomycetes</taxon>
        <taxon>Eurotiomycetidae</taxon>
        <taxon>Onygenales</taxon>
        <taxon>Arthrodermataceae</taxon>
        <taxon>Trichophyton</taxon>
    </lineage>
</organism>
<sequence>MHGTFAIMGKFVYLPAPKSNIRADNIMFGTGDDSIFRDFEEAELQTPSPRKESDGRTVYLSRQLGMPKELGPPVLCDFGSAISGATVHSEDIQPNIYRAPEVILEVPWTYSVDIWNAGCMIWDIFEGEPLFTGQDPEFQTYRSRAHLAEIIRLLGPPPPSMLTQGNLTSKFFSAEGEFCAGIPLLGPVQLQERETSLKGPEKLAFLRMVRKILQWQPENRSSAKELERDEWIQSYF</sequence>
<dbReference type="GO" id="GO:0005524">
    <property type="term" value="F:ATP binding"/>
    <property type="evidence" value="ECO:0007669"/>
    <property type="project" value="UniProtKB-KW"/>
</dbReference>